<keyword evidence="3" id="KW-0472">Membrane</keyword>
<keyword evidence="5" id="KW-1185">Reference proteome</keyword>
<dbReference type="Proteomes" id="UP000297280">
    <property type="component" value="Unassembled WGS sequence"/>
</dbReference>
<evidence type="ECO:0000256" key="3">
    <source>
        <dbReference type="SAM" id="Phobius"/>
    </source>
</evidence>
<dbReference type="AlphaFoldDB" id="A0A4Z1KRE6"/>
<feature type="compositionally biased region" description="Basic and acidic residues" evidence="2">
    <location>
        <begin position="336"/>
        <end position="358"/>
    </location>
</feature>
<comment type="caution">
    <text evidence="4">The sequence shown here is derived from an EMBL/GenBank/DDBJ whole genome shotgun (WGS) entry which is preliminary data.</text>
</comment>
<gene>
    <name evidence="4" type="ORF">BPOR_0496g00010</name>
</gene>
<accession>A0A4Z1KRE6</accession>
<evidence type="ECO:0000256" key="2">
    <source>
        <dbReference type="SAM" id="MobiDB-lite"/>
    </source>
</evidence>
<feature type="region of interest" description="Disordered" evidence="2">
    <location>
        <begin position="336"/>
        <end position="452"/>
    </location>
</feature>
<sequence>MIRSIKIATEIAYAVTQAASITFFIYSCPPDPLYIFLSPPLTDEELLWYQGCRQVWAILFFLYIFGMTFMPILLRYSVKQGDRSEHEDAQTTKVTISTNSTKLTKVESETNDTKEARTTKIEQSSEEVRETDDTSNVDEHVKTQVELVNVRTALEKEQERVNRMEQVMESLQAQVGVLRAVSRVKDAEARNKRSRAQSMEEDRQIQTDILATRIMTQEAKMEEVLERLDEHDSSNEILRVWIEKLKREAEKVQMKGERIDAIDGEINRMYDILEQEVSKMQEAENKKLKEFRTHMMAFEDYWTEELEKIYDRRGSRESDLKEEIRSQVRNDLRKEQELRESDGWQRRSAQEEVIKDDSMANQEAEDEMEGEVPNTVSSIEHSSQTDAENLETRVNQEVEVDMGGDKKQDAEMDDLEKGKNGGMEDITHELEDKAEVERKDGAVDEEWTELRY</sequence>
<dbReference type="PROSITE" id="PS51257">
    <property type="entry name" value="PROKAR_LIPOPROTEIN"/>
    <property type="match status" value="1"/>
</dbReference>
<feature type="transmembrane region" description="Helical" evidence="3">
    <location>
        <begin position="55"/>
        <end position="74"/>
    </location>
</feature>
<feature type="compositionally biased region" description="Basic and acidic residues" evidence="2">
    <location>
        <begin position="126"/>
        <end position="138"/>
    </location>
</feature>
<proteinExistence type="predicted"/>
<evidence type="ECO:0000256" key="1">
    <source>
        <dbReference type="SAM" id="Coils"/>
    </source>
</evidence>
<reference evidence="4 5" key="1">
    <citation type="submission" date="2017-12" db="EMBL/GenBank/DDBJ databases">
        <title>Comparative genomics of Botrytis spp.</title>
        <authorList>
            <person name="Valero-Jimenez C.A."/>
            <person name="Tapia P."/>
            <person name="Veloso J."/>
            <person name="Silva-Moreno E."/>
            <person name="Staats M."/>
            <person name="Valdes J.H."/>
            <person name="Van Kan J.A.L."/>
        </authorList>
    </citation>
    <scope>NUCLEOTIDE SEQUENCE [LARGE SCALE GENOMIC DNA]</scope>
    <source>
        <strain evidence="4 5">MUCL3349</strain>
    </source>
</reference>
<keyword evidence="3" id="KW-1133">Transmembrane helix</keyword>
<feature type="compositionally biased region" description="Basic and acidic residues" evidence="2">
    <location>
        <begin position="104"/>
        <end position="120"/>
    </location>
</feature>
<keyword evidence="3" id="KW-0812">Transmembrane</keyword>
<protein>
    <submittedName>
        <fullName evidence="4">Uncharacterized protein</fullName>
    </submittedName>
</protein>
<evidence type="ECO:0000313" key="4">
    <source>
        <dbReference type="EMBL" id="TGO84509.1"/>
    </source>
</evidence>
<feature type="coiled-coil region" evidence="1">
    <location>
        <begin position="147"/>
        <end position="174"/>
    </location>
</feature>
<dbReference type="EMBL" id="PQXO01000495">
    <property type="protein sequence ID" value="TGO84509.1"/>
    <property type="molecule type" value="Genomic_DNA"/>
</dbReference>
<feature type="compositionally biased region" description="Polar residues" evidence="2">
    <location>
        <begin position="374"/>
        <end position="389"/>
    </location>
</feature>
<keyword evidence="1" id="KW-0175">Coiled coil</keyword>
<name>A0A4Z1KRE6_9HELO</name>
<evidence type="ECO:0000313" key="5">
    <source>
        <dbReference type="Proteomes" id="UP000297280"/>
    </source>
</evidence>
<feature type="region of interest" description="Disordered" evidence="2">
    <location>
        <begin position="102"/>
        <end position="138"/>
    </location>
</feature>
<feature type="compositionally biased region" description="Basic and acidic residues" evidence="2">
    <location>
        <begin position="425"/>
        <end position="452"/>
    </location>
</feature>
<organism evidence="4 5">
    <name type="scientific">Botrytis porri</name>
    <dbReference type="NCBI Taxonomy" id="87229"/>
    <lineage>
        <taxon>Eukaryota</taxon>
        <taxon>Fungi</taxon>
        <taxon>Dikarya</taxon>
        <taxon>Ascomycota</taxon>
        <taxon>Pezizomycotina</taxon>
        <taxon>Leotiomycetes</taxon>
        <taxon>Helotiales</taxon>
        <taxon>Sclerotiniaceae</taxon>
        <taxon>Botrytis</taxon>
    </lineage>
</organism>
<feature type="compositionally biased region" description="Basic and acidic residues" evidence="2">
    <location>
        <begin position="403"/>
        <end position="419"/>
    </location>
</feature>